<feature type="transmembrane region" description="Helical" evidence="2">
    <location>
        <begin position="96"/>
        <end position="114"/>
    </location>
</feature>
<feature type="transmembrane region" description="Helical" evidence="2">
    <location>
        <begin position="21"/>
        <end position="42"/>
    </location>
</feature>
<organism evidence="3 4">
    <name type="scientific">Toxoplasma gondii GAB2-2007-GAL-DOM2</name>
    <dbReference type="NCBI Taxonomy" id="1130820"/>
    <lineage>
        <taxon>Eukaryota</taxon>
        <taxon>Sar</taxon>
        <taxon>Alveolata</taxon>
        <taxon>Apicomplexa</taxon>
        <taxon>Conoidasida</taxon>
        <taxon>Coccidia</taxon>
        <taxon>Eucoccidiorida</taxon>
        <taxon>Eimeriorina</taxon>
        <taxon>Sarcocystidae</taxon>
        <taxon>Toxoplasma</taxon>
    </lineage>
</organism>
<feature type="transmembrane region" description="Helical" evidence="2">
    <location>
        <begin position="121"/>
        <end position="146"/>
    </location>
</feature>
<protein>
    <submittedName>
        <fullName evidence="3">Putative transmembrane protein</fullName>
    </submittedName>
</protein>
<feature type="transmembrane region" description="Helical" evidence="2">
    <location>
        <begin position="158"/>
        <end position="187"/>
    </location>
</feature>
<dbReference type="OrthoDB" id="330725at2759"/>
<name>A0A086KRB1_TOXGO</name>
<proteinExistence type="predicted"/>
<feature type="region of interest" description="Disordered" evidence="1">
    <location>
        <begin position="211"/>
        <end position="251"/>
    </location>
</feature>
<evidence type="ECO:0000313" key="4">
    <source>
        <dbReference type="Proteomes" id="UP000028837"/>
    </source>
</evidence>
<keyword evidence="2 3" id="KW-0812">Transmembrane</keyword>
<evidence type="ECO:0000256" key="1">
    <source>
        <dbReference type="SAM" id="MobiDB-lite"/>
    </source>
</evidence>
<comment type="caution">
    <text evidence="3">The sequence shown here is derived from an EMBL/GenBank/DDBJ whole genome shotgun (WGS) entry which is preliminary data.</text>
</comment>
<accession>A0A086KRB1</accession>
<keyword evidence="2" id="KW-1133">Transmembrane helix</keyword>
<gene>
    <name evidence="3" type="ORF">TGDOM2_246450</name>
</gene>
<dbReference type="EMBL" id="AHZU02000237">
    <property type="protein sequence ID" value="KFG46929.1"/>
    <property type="molecule type" value="Genomic_DNA"/>
</dbReference>
<evidence type="ECO:0000313" key="3">
    <source>
        <dbReference type="EMBL" id="KFG46929.1"/>
    </source>
</evidence>
<feature type="compositionally biased region" description="Basic and acidic residues" evidence="1">
    <location>
        <begin position="217"/>
        <end position="238"/>
    </location>
</feature>
<dbReference type="AlphaFoldDB" id="A0A086KRB1"/>
<dbReference type="VEuPathDB" id="ToxoDB:TGDOM2_246450"/>
<dbReference type="Proteomes" id="UP000028837">
    <property type="component" value="Unassembled WGS sequence"/>
</dbReference>
<sequence length="251" mass="27791">MCGPLSRFVGGKRSACKCMTLRTFTIFWLTIFTLVSLFELVAGSYLTSARQMVDTILEKLREIAFNAGTESVADYYYEVLQASFGTVWRAGTCLTVMRGLVDLGGAAVGIYGVWAKKSWALYTFLGFNVVHFAIDFILFIAAMSVVNTLYIGWFYPSAYLVVFALYGWLAIIGPYVSVVLLSYIWVVRVGGTGTEMKSFFELQEEQDKAATATAERSGAKDRDEEATARVEASEKKPLLENAEPTIEVDSP</sequence>
<evidence type="ECO:0000256" key="2">
    <source>
        <dbReference type="SAM" id="Phobius"/>
    </source>
</evidence>
<keyword evidence="2" id="KW-0472">Membrane</keyword>
<reference evidence="3 4" key="1">
    <citation type="submission" date="2014-02" db="EMBL/GenBank/DDBJ databases">
        <authorList>
            <person name="Sibley D."/>
            <person name="Venepally P."/>
            <person name="Karamycheva S."/>
            <person name="Hadjithomas M."/>
            <person name="Khan A."/>
            <person name="Brunk B."/>
            <person name="Roos D."/>
            <person name="Caler E."/>
            <person name="Lorenzi H."/>
        </authorList>
    </citation>
    <scope>NUCLEOTIDE SEQUENCE [LARGE SCALE GENOMIC DNA]</scope>
    <source>
        <strain evidence="3 4">GAB2-2007-GAL-DOM2</strain>
    </source>
</reference>